<proteinExistence type="predicted"/>
<accession>A0A7J7IKW0</accession>
<reference evidence="2 3" key="1">
    <citation type="journal article" date="2020" name="J. Phycol.">
        <title>Comparative genome analysis reveals Cyanidiococcus gen. nov., a new extremophilic red algal genus sister to Cyanidioschyzon (Cyanidioschyzonaceae, Rhodophyta).</title>
        <authorList>
            <person name="Liu S.-L."/>
            <person name="Chiang Y.-R."/>
            <person name="Yoon H.S."/>
            <person name="Fu H.-Y."/>
        </authorList>
    </citation>
    <scope>NUCLEOTIDE SEQUENCE [LARGE SCALE GENOMIC DNA]</scope>
    <source>
        <strain evidence="2 3">THAL066</strain>
    </source>
</reference>
<protein>
    <submittedName>
        <fullName evidence="2">Uncharacterized protein</fullName>
    </submittedName>
</protein>
<feature type="region of interest" description="Disordered" evidence="1">
    <location>
        <begin position="210"/>
        <end position="234"/>
    </location>
</feature>
<dbReference type="EMBL" id="VWRR01000005">
    <property type="protein sequence ID" value="KAF6003765.1"/>
    <property type="molecule type" value="Genomic_DNA"/>
</dbReference>
<evidence type="ECO:0000313" key="2">
    <source>
        <dbReference type="EMBL" id="KAF6003765.1"/>
    </source>
</evidence>
<evidence type="ECO:0000256" key="1">
    <source>
        <dbReference type="SAM" id="MobiDB-lite"/>
    </source>
</evidence>
<sequence>MSDAALLTGGGGPVGFARKLELVPCRHSKSHPNGDSQDEAEGRCIEACVERGPDAAQQAGLSRSRGRFAVATADDVLRTRLGAIVGTMLLRLTVISGGMHVRIEPPSAECLQIASDHDQRYFSATAAELEAAREAEQALRQRPSRDAILRDDNTGKQRESIGLNTRLTPAPESRKTFNEAGTVIAPTKARRRRRLPENGKVPWMDAKTNVAGAFKRKRARGANPLSQRKSKKKR</sequence>
<gene>
    <name evidence="2" type="ORF">F1559_001009</name>
</gene>
<name>A0A7J7IKW0_9RHOD</name>
<dbReference type="Gene3D" id="3.40.50.1010">
    <property type="entry name" value="5'-nuclease"/>
    <property type="match status" value="1"/>
</dbReference>
<organism evidence="2 3">
    <name type="scientific">Cyanidiococcus yangmingshanensis</name>
    <dbReference type="NCBI Taxonomy" id="2690220"/>
    <lineage>
        <taxon>Eukaryota</taxon>
        <taxon>Rhodophyta</taxon>
        <taxon>Bangiophyceae</taxon>
        <taxon>Cyanidiales</taxon>
        <taxon>Cyanidiaceae</taxon>
        <taxon>Cyanidiococcus</taxon>
    </lineage>
</organism>
<dbReference type="OrthoDB" id="11722at2763"/>
<dbReference type="Proteomes" id="UP000530660">
    <property type="component" value="Unassembled WGS sequence"/>
</dbReference>
<evidence type="ECO:0000313" key="3">
    <source>
        <dbReference type="Proteomes" id="UP000530660"/>
    </source>
</evidence>
<keyword evidence="3" id="KW-1185">Reference proteome</keyword>
<comment type="caution">
    <text evidence="2">The sequence shown here is derived from an EMBL/GenBank/DDBJ whole genome shotgun (WGS) entry which is preliminary data.</text>
</comment>
<dbReference type="AlphaFoldDB" id="A0A7J7IKW0"/>